<name>A0A6J5L0F9_9CAUD</name>
<organism evidence="1">
    <name type="scientific">uncultured Caudovirales phage</name>
    <dbReference type="NCBI Taxonomy" id="2100421"/>
    <lineage>
        <taxon>Viruses</taxon>
        <taxon>Duplodnaviria</taxon>
        <taxon>Heunggongvirae</taxon>
        <taxon>Uroviricota</taxon>
        <taxon>Caudoviricetes</taxon>
        <taxon>Peduoviridae</taxon>
        <taxon>Maltschvirus</taxon>
        <taxon>Maltschvirus maltsch</taxon>
    </lineage>
</organism>
<dbReference type="EMBL" id="LR796207">
    <property type="protein sequence ID" value="CAB4126767.1"/>
    <property type="molecule type" value="Genomic_DNA"/>
</dbReference>
<proteinExistence type="predicted"/>
<sequence>MIRLATRYDIPRLLEIVEAYSYENPIKKLGKEHNHFPQYVEQLLFSIIQGKGFIYIDSNMRGAIIALKTTNIWSPKVKELNELLWWVEPEYRDGTVGGRLWKAFDSTATKMLDSGEVDVVITSISANGPLIDFTKRGYAAVGASFVKE</sequence>
<dbReference type="InterPro" id="IPR016181">
    <property type="entry name" value="Acyl_CoA_acyltransferase"/>
</dbReference>
<evidence type="ECO:0000313" key="1">
    <source>
        <dbReference type="EMBL" id="CAB4126767.1"/>
    </source>
</evidence>
<dbReference type="SUPFAM" id="SSF55729">
    <property type="entry name" value="Acyl-CoA N-acyltransferases (Nat)"/>
    <property type="match status" value="1"/>
</dbReference>
<accession>A0A6J5L0F9</accession>
<protein>
    <submittedName>
        <fullName evidence="1">Uncharacterized protein</fullName>
    </submittedName>
</protein>
<gene>
    <name evidence="1" type="ORF">UFOVP79_21</name>
</gene>
<reference evidence="1" key="1">
    <citation type="submission" date="2020-04" db="EMBL/GenBank/DDBJ databases">
        <authorList>
            <person name="Chiriac C."/>
            <person name="Salcher M."/>
            <person name="Ghai R."/>
            <person name="Kavagutti S V."/>
        </authorList>
    </citation>
    <scope>NUCLEOTIDE SEQUENCE</scope>
</reference>